<dbReference type="GO" id="GO:0036064">
    <property type="term" value="C:ciliary basal body"/>
    <property type="evidence" value="ECO:0007669"/>
    <property type="project" value="TreeGrafter"/>
</dbReference>
<dbReference type="EMBL" id="JH992974">
    <property type="protein sequence ID" value="EKX52002.1"/>
    <property type="molecule type" value="Genomic_DNA"/>
</dbReference>
<evidence type="ECO:0000256" key="5">
    <source>
        <dbReference type="ARBA" id="ARBA00022803"/>
    </source>
</evidence>
<dbReference type="eggNOG" id="KOG3785">
    <property type="taxonomic scope" value="Eukaryota"/>
</dbReference>
<dbReference type="RefSeq" id="XP_005838982.1">
    <property type="nucleotide sequence ID" value="XM_005838925.1"/>
</dbReference>
<dbReference type="OMA" id="WNATSAY"/>
<reference evidence="9" key="2">
    <citation type="submission" date="2012-11" db="EMBL/GenBank/DDBJ databases">
        <authorList>
            <person name="Kuo A."/>
            <person name="Curtis B.A."/>
            <person name="Tanifuji G."/>
            <person name="Burki F."/>
            <person name="Gruber A."/>
            <person name="Irimia M."/>
            <person name="Maruyama S."/>
            <person name="Arias M.C."/>
            <person name="Ball S.G."/>
            <person name="Gile G.H."/>
            <person name="Hirakawa Y."/>
            <person name="Hopkins J.F."/>
            <person name="Rensing S.A."/>
            <person name="Schmutz J."/>
            <person name="Symeonidi A."/>
            <person name="Elias M."/>
            <person name="Eveleigh R.J."/>
            <person name="Herman E.K."/>
            <person name="Klute M.J."/>
            <person name="Nakayama T."/>
            <person name="Obornik M."/>
            <person name="Reyes-Prieto A."/>
            <person name="Armbrust E.V."/>
            <person name="Aves S.J."/>
            <person name="Beiko R.G."/>
            <person name="Coutinho P."/>
            <person name="Dacks J.B."/>
            <person name="Durnford D.G."/>
            <person name="Fast N.M."/>
            <person name="Green B.R."/>
            <person name="Grisdale C."/>
            <person name="Hempe F."/>
            <person name="Henrissat B."/>
            <person name="Hoppner M.P."/>
            <person name="Ishida K.-I."/>
            <person name="Kim E."/>
            <person name="Koreny L."/>
            <person name="Kroth P.G."/>
            <person name="Liu Y."/>
            <person name="Malik S.-B."/>
            <person name="Maier U.G."/>
            <person name="McRose D."/>
            <person name="Mock T."/>
            <person name="Neilson J.A."/>
            <person name="Onodera N.T."/>
            <person name="Poole A.M."/>
            <person name="Pritham E.J."/>
            <person name="Richards T.A."/>
            <person name="Rocap G."/>
            <person name="Roy S.W."/>
            <person name="Sarai C."/>
            <person name="Schaack S."/>
            <person name="Shirato S."/>
            <person name="Slamovits C.H."/>
            <person name="Spencer D.F."/>
            <person name="Suzuki S."/>
            <person name="Worden A.Z."/>
            <person name="Zauner S."/>
            <person name="Barry K."/>
            <person name="Bell C."/>
            <person name="Bharti A.K."/>
            <person name="Crow J.A."/>
            <person name="Grimwood J."/>
            <person name="Kramer R."/>
            <person name="Lindquist E."/>
            <person name="Lucas S."/>
            <person name="Salamov A."/>
            <person name="McFadden G.I."/>
            <person name="Lane C.E."/>
            <person name="Keeling P.J."/>
            <person name="Gray M.W."/>
            <person name="Grigoriev I.V."/>
            <person name="Archibald J.M."/>
        </authorList>
    </citation>
    <scope>NUCLEOTIDE SEQUENCE</scope>
    <source>
        <strain evidence="9">CCMP2712</strain>
    </source>
</reference>
<dbReference type="PaxDb" id="55529-EKX52002"/>
<evidence type="ECO:0000313" key="9">
    <source>
        <dbReference type="Proteomes" id="UP000011087"/>
    </source>
</evidence>
<keyword evidence="5" id="KW-0802">TPR repeat</keyword>
<name>L1JUA4_GUITC</name>
<keyword evidence="6" id="KW-0966">Cell projection</keyword>
<dbReference type="SMART" id="SM00028">
    <property type="entry name" value="TPR"/>
    <property type="match status" value="2"/>
</dbReference>
<reference evidence="7 9" key="1">
    <citation type="journal article" date="2012" name="Nature">
        <title>Algal genomes reveal evolutionary mosaicism and the fate of nucleomorphs.</title>
        <authorList>
            <consortium name="DOE Joint Genome Institute"/>
            <person name="Curtis B.A."/>
            <person name="Tanifuji G."/>
            <person name="Burki F."/>
            <person name="Gruber A."/>
            <person name="Irimia M."/>
            <person name="Maruyama S."/>
            <person name="Arias M.C."/>
            <person name="Ball S.G."/>
            <person name="Gile G.H."/>
            <person name="Hirakawa Y."/>
            <person name="Hopkins J.F."/>
            <person name="Kuo A."/>
            <person name="Rensing S.A."/>
            <person name="Schmutz J."/>
            <person name="Symeonidi A."/>
            <person name="Elias M."/>
            <person name="Eveleigh R.J."/>
            <person name="Herman E.K."/>
            <person name="Klute M.J."/>
            <person name="Nakayama T."/>
            <person name="Obornik M."/>
            <person name="Reyes-Prieto A."/>
            <person name="Armbrust E.V."/>
            <person name="Aves S.J."/>
            <person name="Beiko R.G."/>
            <person name="Coutinho P."/>
            <person name="Dacks J.B."/>
            <person name="Durnford D.G."/>
            <person name="Fast N.M."/>
            <person name="Green B.R."/>
            <person name="Grisdale C.J."/>
            <person name="Hempel F."/>
            <person name="Henrissat B."/>
            <person name="Hoppner M.P."/>
            <person name="Ishida K."/>
            <person name="Kim E."/>
            <person name="Koreny L."/>
            <person name="Kroth P.G."/>
            <person name="Liu Y."/>
            <person name="Malik S.B."/>
            <person name="Maier U.G."/>
            <person name="McRose D."/>
            <person name="Mock T."/>
            <person name="Neilson J.A."/>
            <person name="Onodera N.T."/>
            <person name="Poole A.M."/>
            <person name="Pritham E.J."/>
            <person name="Richards T.A."/>
            <person name="Rocap G."/>
            <person name="Roy S.W."/>
            <person name="Sarai C."/>
            <person name="Schaack S."/>
            <person name="Shirato S."/>
            <person name="Slamovits C.H."/>
            <person name="Spencer D.F."/>
            <person name="Suzuki S."/>
            <person name="Worden A.Z."/>
            <person name="Zauner S."/>
            <person name="Barry K."/>
            <person name="Bell C."/>
            <person name="Bharti A.K."/>
            <person name="Crow J.A."/>
            <person name="Grimwood J."/>
            <person name="Kramer R."/>
            <person name="Lindquist E."/>
            <person name="Lucas S."/>
            <person name="Salamov A."/>
            <person name="McFadden G.I."/>
            <person name="Lane C.E."/>
            <person name="Keeling P.J."/>
            <person name="Gray M.W."/>
            <person name="Grigoriev I.V."/>
            <person name="Archibald J.M."/>
        </authorList>
    </citation>
    <scope>NUCLEOTIDE SEQUENCE</scope>
    <source>
        <strain evidence="7 9">CCMP2712</strain>
    </source>
</reference>
<gene>
    <name evidence="7" type="ORF">GUITHDRAFT_65767</name>
</gene>
<dbReference type="OrthoDB" id="95390at2759"/>
<dbReference type="InterPro" id="IPR011990">
    <property type="entry name" value="TPR-like_helical_dom_sf"/>
</dbReference>
<evidence type="ECO:0000256" key="6">
    <source>
        <dbReference type="ARBA" id="ARBA00023273"/>
    </source>
</evidence>
<dbReference type="GO" id="GO:0035720">
    <property type="term" value="P:intraciliary anterograde transport"/>
    <property type="evidence" value="ECO:0007669"/>
    <property type="project" value="TreeGrafter"/>
</dbReference>
<evidence type="ECO:0000256" key="2">
    <source>
        <dbReference type="ARBA" id="ARBA00007834"/>
    </source>
</evidence>
<dbReference type="AlphaFoldDB" id="L1JUA4"/>
<organism evidence="7">
    <name type="scientific">Guillardia theta (strain CCMP2712)</name>
    <name type="common">Cryptophyte</name>
    <dbReference type="NCBI Taxonomy" id="905079"/>
    <lineage>
        <taxon>Eukaryota</taxon>
        <taxon>Cryptophyceae</taxon>
        <taxon>Pyrenomonadales</taxon>
        <taxon>Geminigeraceae</taxon>
        <taxon>Guillardia</taxon>
    </lineage>
</organism>
<dbReference type="GO" id="GO:0035735">
    <property type="term" value="P:intraciliary transport involved in cilium assembly"/>
    <property type="evidence" value="ECO:0007669"/>
    <property type="project" value="TreeGrafter"/>
</dbReference>
<protein>
    <recommendedName>
        <fullName evidence="3">Intraflagellar transport protein 56</fullName>
    </recommendedName>
</protein>
<dbReference type="EnsemblProtists" id="EKX52002">
    <property type="protein sequence ID" value="EKX52002"/>
    <property type="gene ID" value="GUITHDRAFT_65767"/>
</dbReference>
<keyword evidence="4" id="KW-0677">Repeat</keyword>
<dbReference type="InterPro" id="IPR019734">
    <property type="entry name" value="TPR_rpt"/>
</dbReference>
<evidence type="ECO:0000313" key="8">
    <source>
        <dbReference type="EnsemblProtists" id="EKX52002"/>
    </source>
</evidence>
<dbReference type="SUPFAM" id="SSF48452">
    <property type="entry name" value="TPR-like"/>
    <property type="match status" value="2"/>
</dbReference>
<reference evidence="8" key="3">
    <citation type="submission" date="2015-06" db="UniProtKB">
        <authorList>
            <consortium name="EnsemblProtists"/>
        </authorList>
    </citation>
    <scope>IDENTIFICATION</scope>
</reference>
<keyword evidence="9" id="KW-1185">Reference proteome</keyword>
<evidence type="ECO:0000256" key="3">
    <source>
        <dbReference type="ARBA" id="ARBA00019387"/>
    </source>
</evidence>
<dbReference type="Gene3D" id="1.25.40.10">
    <property type="entry name" value="Tetratricopeptide repeat domain"/>
    <property type="match status" value="2"/>
</dbReference>
<evidence type="ECO:0000313" key="7">
    <source>
        <dbReference type="EMBL" id="EKX52002.1"/>
    </source>
</evidence>
<comment type="similarity">
    <text evidence="2">Belongs to the IFT56 family.</text>
</comment>
<dbReference type="GO" id="GO:0030992">
    <property type="term" value="C:intraciliary transport particle B"/>
    <property type="evidence" value="ECO:0007669"/>
    <property type="project" value="TreeGrafter"/>
</dbReference>
<sequence>MSGWRRRRGLTSKGGGGSEAGIRFWMAYCYIHLGEFQAAMNQIDEHLKYDQDPEPMAWLWKAICHFGLGQYKAVEECALRGPPGQLQNRILFHMAHKIGDEGKLMIYHQKMSASVEDQLSLAAMHFLRGHYQEATDVYKRVLLEQRDNIALNVYVALCYYKLDYYDVSLEILNLYLNRFPADSLYAINIKACNHYKLYNGSAAEVEEGKRRAKADWLSSIDNELIRHNLSVFRSGENALQVFPPLMSVIPEARINLCIYYLHQGDLEHANDVIKDLEPTQPEEYILKAVVYASIGQARRCCCCCWSEKNNSELLKQAQQYFQIVGASSSHCDTIPGRQCMAQCFFLLKQFDDVNIYLKSIAPYLREDDSFNYNFGIAQACAGHWKGAEQAFDSVKSPEIRNEFSFIAWRARTHIHNDKPHLAWEAYLSLDVSSKSYVLLQEIANTCYSMGHFFYSLKAFDVLERLDSLPEYWEGKKGAFVGAFQMVLAKKEPKDSLPEMIKMLRSTSNPQALSLPPPPSPLPLSSFPFLFAILLPPSSCSYYLLSLLPHLASSPTVLASAGT</sequence>
<accession>L1JUA4</accession>
<dbReference type="Proteomes" id="UP000011087">
    <property type="component" value="Unassembled WGS sequence"/>
</dbReference>
<dbReference type="PANTHER" id="PTHR14781:SF0">
    <property type="entry name" value="INTRAFLAGELLAR TRANSPORT PROTEIN 56"/>
    <property type="match status" value="1"/>
</dbReference>
<dbReference type="GeneID" id="17308398"/>
<dbReference type="InterPro" id="IPR030511">
    <property type="entry name" value="TTC26"/>
</dbReference>
<dbReference type="PANTHER" id="PTHR14781">
    <property type="entry name" value="INTRAFLAGELLAR TRANSPORT PROTEIN 56"/>
    <property type="match status" value="1"/>
</dbReference>
<dbReference type="GO" id="GO:0120170">
    <property type="term" value="F:intraciliary transport particle B binding"/>
    <property type="evidence" value="ECO:0007669"/>
    <property type="project" value="TreeGrafter"/>
</dbReference>
<dbReference type="HOGENOM" id="CLU_036306_2_0_1"/>
<evidence type="ECO:0000256" key="1">
    <source>
        <dbReference type="ARBA" id="ARBA00004138"/>
    </source>
</evidence>
<dbReference type="KEGG" id="gtt:GUITHDRAFT_65767"/>
<evidence type="ECO:0000256" key="4">
    <source>
        <dbReference type="ARBA" id="ARBA00022737"/>
    </source>
</evidence>
<comment type="subcellular location">
    <subcellularLocation>
        <location evidence="1">Cell projection</location>
        <location evidence="1">Cilium</location>
    </subcellularLocation>
</comment>
<dbReference type="GO" id="GO:0097546">
    <property type="term" value="C:ciliary base"/>
    <property type="evidence" value="ECO:0007669"/>
    <property type="project" value="TreeGrafter"/>
</dbReference>
<dbReference type="STRING" id="905079.L1JUA4"/>
<proteinExistence type="inferred from homology"/>